<keyword evidence="2" id="KW-0677">Repeat</keyword>
<feature type="signal peptide" evidence="3">
    <location>
        <begin position="1"/>
        <end position="19"/>
    </location>
</feature>
<evidence type="ECO:0000313" key="5">
    <source>
        <dbReference type="Proteomes" id="UP000193944"/>
    </source>
</evidence>
<reference evidence="4 5" key="2">
    <citation type="submission" date="2016-08" db="EMBL/GenBank/DDBJ databases">
        <title>Pervasive Adenine N6-methylation of Active Genes in Fungi.</title>
        <authorList>
            <consortium name="DOE Joint Genome Institute"/>
            <person name="Mondo S.J."/>
            <person name="Dannebaum R.O."/>
            <person name="Kuo R.C."/>
            <person name="Labutti K."/>
            <person name="Haridas S."/>
            <person name="Kuo A."/>
            <person name="Salamov A."/>
            <person name="Ahrendt S.R."/>
            <person name="Lipzen A."/>
            <person name="Sullivan W."/>
            <person name="Andreopoulos W.B."/>
            <person name="Clum A."/>
            <person name="Lindquist E."/>
            <person name="Daum C."/>
            <person name="Ramamoorthy G.K."/>
            <person name="Gryganskyi A."/>
            <person name="Culley D."/>
            <person name="Magnuson J.K."/>
            <person name="James T.Y."/>
            <person name="O'Malley M.A."/>
            <person name="Stajich J.E."/>
            <person name="Spatafora J.W."/>
            <person name="Visel A."/>
            <person name="Grigoriev I.V."/>
        </authorList>
    </citation>
    <scope>NUCLEOTIDE SEQUENCE [LARGE SCALE GENOMIC DNA]</scope>
    <source>
        <strain evidence="4 5">S4</strain>
    </source>
</reference>
<sequence length="228" mass="26316">MKFIKIFEIFAINFLIVVSQQLNLKQQCNDIKAFFTNNQIITTENKNSCCGVFEISCGADKNNVNTVKFRTFEPKIIDFTQFPAVQNIEIIATSNILFNNNQLPKLLLDPNLKELDILNSNLNVVPNDIANLMKLEKLMINDSKITSVPYFLKNLPNLKYLSIRNNTMTISLTNEMSEFKTLETLDISVNRFEEPLVLPLNLKILKMEGCRMKTLDTEMLKQLHLEYK</sequence>
<dbReference type="Pfam" id="PF13855">
    <property type="entry name" value="LRR_8"/>
    <property type="match status" value="1"/>
</dbReference>
<dbReference type="Gene3D" id="3.80.10.10">
    <property type="entry name" value="Ribonuclease Inhibitor"/>
    <property type="match status" value="1"/>
</dbReference>
<dbReference type="EMBL" id="MCFG01000005">
    <property type="protein sequence ID" value="ORX87798.1"/>
    <property type="molecule type" value="Genomic_DNA"/>
</dbReference>
<protein>
    <submittedName>
        <fullName evidence="4">L domain-like protein</fullName>
    </submittedName>
</protein>
<evidence type="ECO:0000256" key="3">
    <source>
        <dbReference type="SAM" id="SignalP"/>
    </source>
</evidence>
<dbReference type="GO" id="GO:0005737">
    <property type="term" value="C:cytoplasm"/>
    <property type="evidence" value="ECO:0007669"/>
    <property type="project" value="TreeGrafter"/>
</dbReference>
<dbReference type="PANTHER" id="PTHR48051:SF1">
    <property type="entry name" value="RAS SUPPRESSOR PROTEIN 1"/>
    <property type="match status" value="1"/>
</dbReference>
<keyword evidence="1" id="KW-0433">Leucine-rich repeat</keyword>
<evidence type="ECO:0000313" key="4">
    <source>
        <dbReference type="EMBL" id="ORX87798.1"/>
    </source>
</evidence>
<dbReference type="AlphaFoldDB" id="A0A1Y1XPX0"/>
<keyword evidence="5" id="KW-1185">Reference proteome</keyword>
<organism evidence="4 5">
    <name type="scientific">Anaeromyces robustus</name>
    <dbReference type="NCBI Taxonomy" id="1754192"/>
    <lineage>
        <taxon>Eukaryota</taxon>
        <taxon>Fungi</taxon>
        <taxon>Fungi incertae sedis</taxon>
        <taxon>Chytridiomycota</taxon>
        <taxon>Chytridiomycota incertae sedis</taxon>
        <taxon>Neocallimastigomycetes</taxon>
        <taxon>Neocallimastigales</taxon>
        <taxon>Neocallimastigaceae</taxon>
        <taxon>Anaeromyces</taxon>
    </lineage>
</organism>
<comment type="caution">
    <text evidence="4">The sequence shown here is derived from an EMBL/GenBank/DDBJ whole genome shotgun (WGS) entry which is preliminary data.</text>
</comment>
<accession>A0A1Y1XPX0</accession>
<evidence type="ECO:0000256" key="1">
    <source>
        <dbReference type="ARBA" id="ARBA00022614"/>
    </source>
</evidence>
<evidence type="ECO:0000256" key="2">
    <source>
        <dbReference type="ARBA" id="ARBA00022737"/>
    </source>
</evidence>
<dbReference type="InterPro" id="IPR001611">
    <property type="entry name" value="Leu-rich_rpt"/>
</dbReference>
<dbReference type="SUPFAM" id="SSF52058">
    <property type="entry name" value="L domain-like"/>
    <property type="match status" value="1"/>
</dbReference>
<reference evidence="4 5" key="1">
    <citation type="submission" date="2016-08" db="EMBL/GenBank/DDBJ databases">
        <title>A Parts List for Fungal Cellulosomes Revealed by Comparative Genomics.</title>
        <authorList>
            <consortium name="DOE Joint Genome Institute"/>
            <person name="Haitjema C.H."/>
            <person name="Gilmore S.P."/>
            <person name="Henske J.K."/>
            <person name="Solomon K.V."/>
            <person name="De Groot R."/>
            <person name="Kuo A."/>
            <person name="Mondo S.J."/>
            <person name="Salamov A.A."/>
            <person name="Labutti K."/>
            <person name="Zhao Z."/>
            <person name="Chiniquy J."/>
            <person name="Barry K."/>
            <person name="Brewer H.M."/>
            <person name="Purvine S.O."/>
            <person name="Wright A.T."/>
            <person name="Boxma B."/>
            <person name="Van Alen T."/>
            <person name="Hackstein J.H."/>
            <person name="Baker S.E."/>
            <person name="Grigoriev I.V."/>
            <person name="O'Malley M.A."/>
        </authorList>
    </citation>
    <scope>NUCLEOTIDE SEQUENCE [LARGE SCALE GENOMIC DNA]</scope>
    <source>
        <strain evidence="4 5">S4</strain>
    </source>
</reference>
<gene>
    <name evidence="4" type="ORF">BCR32DRAFT_124381</name>
</gene>
<dbReference type="InterPro" id="IPR032675">
    <property type="entry name" value="LRR_dom_sf"/>
</dbReference>
<feature type="chain" id="PRO_5012372615" evidence="3">
    <location>
        <begin position="20"/>
        <end position="228"/>
    </location>
</feature>
<name>A0A1Y1XPX0_9FUNG</name>
<keyword evidence="3" id="KW-0732">Signal</keyword>
<dbReference type="OrthoDB" id="6343311at2759"/>
<dbReference type="InterPro" id="IPR050216">
    <property type="entry name" value="LRR_domain-containing"/>
</dbReference>
<proteinExistence type="predicted"/>
<dbReference type="Proteomes" id="UP000193944">
    <property type="component" value="Unassembled WGS sequence"/>
</dbReference>
<dbReference type="PANTHER" id="PTHR48051">
    <property type="match status" value="1"/>
</dbReference>